<dbReference type="AlphaFoldDB" id="A0A0I9UTF7"/>
<dbReference type="InterPro" id="IPR023997">
    <property type="entry name" value="TonB-dep_OMP_SusC/RagA_CS"/>
</dbReference>
<evidence type="ECO:0000256" key="9">
    <source>
        <dbReference type="RuleBase" id="RU003357"/>
    </source>
</evidence>
<feature type="signal peptide" evidence="10">
    <location>
        <begin position="1"/>
        <end position="38"/>
    </location>
</feature>
<dbReference type="InterPro" id="IPR036942">
    <property type="entry name" value="Beta-barrel_TonB_sf"/>
</dbReference>
<protein>
    <submittedName>
        <fullName evidence="13">Membrane protein</fullName>
    </submittedName>
    <submittedName>
        <fullName evidence="14">TonB-dependent receptor</fullName>
    </submittedName>
</protein>
<sequence length="1088" mass="121277">MTEKTNLFPSLIRLRETNRLKMAIAASIMLWCATPQQAAANTYEEHGIETVQQANTKVKGTVVDETGEPMIGVSVKVLANNTGTITNLQGQFSIDAPKGSNIEISFIGYKTVTVKVTGAPINVTMKEDSQQLDEVVVVGYGSQKKVNVTGAVGMVNSEVLEARPVQNVSQALQGVVPGLNLSVNNGGGALDSEMNINIRGTGTIGDGSGSSPLILIDGIEGSLNTVNPNDIESVSVLKDAASASIYGARAAFGVVLVKTKSGQSGKARVTYSGNVRFSDATNLPEMLDSYTFAQYFNRAALNHNGGAVFSKEQLERIKAYQDGTLKSSATFDEQSRNWNYYTGSNANTDWFKEVYEDWVPSMDHNISISGGTDKTQYIVSGSFLDQKGLIRHGKDTFQRYTLNGRITSNITDWFTLGYSTKWTREDFERPSYLTGLFFHNVARRWPTVPVYDDNGYLTGPSELIQLEDGGRQINQKDLFTQQLQLTFEPIKNWKIYVEGSLRVTANNQHWEVLPVYQHNVDGEPVGMTWDAGVGSYPIGGSKVSEYAYKENYYSTNIYSDYFKQLDNGHYFKAMVGFNAELYKDRSVNADKSTLITPSVPTINTAVGEPSVAGGYRHTSVAGFFARLNWNYKDRYMLEANGRYDGSSRFIGDKRWGFFPSFSGGWNIAREAFFEEAANKLNIGTLKLRASWGQLGNTNTNDAWYPFYQTLPQGQNYGWLVNGTRQNYASNPGIVSSEKTWETIETWDVGLDWGLLNNRLTGSFDYFVRYTYDMIATAPELPSILGTGVPKINNADMKSYGFELEVGWRDRIKNFSYGVKFVLSDAQQKILKYNNPDKSLSNPYYEGQKLGEIWGYKTIGIAQSDEEMNQHLANAKQPMGQKWAAGDIMYADLDNSGSVDQGNYKVGDSGDWQIIGNNTPRFNYGITIDAAWKGLDFRAFVQGIGKRDYWLNGPYFWGFSGGGEWASAGFKEHWDFWRPEGDPLGANTNAYFPRVIRNTSKNQQRQTRYLQDASYWRLKNIQIGYTLPKVWTKKAGMESVRVYVSGDNLLTVSDITGVFDPENLGTQWTDPGKVYPLQKVIAIGLTVNF</sequence>
<evidence type="ECO:0000256" key="7">
    <source>
        <dbReference type="ARBA" id="ARBA00023237"/>
    </source>
</evidence>
<accession>A0A0I9UTF7</accession>
<dbReference type="InterPro" id="IPR039426">
    <property type="entry name" value="TonB-dep_rcpt-like"/>
</dbReference>
<evidence type="ECO:0000256" key="5">
    <source>
        <dbReference type="ARBA" id="ARBA00023077"/>
    </source>
</evidence>
<keyword evidence="5 9" id="KW-0798">TonB box</keyword>
<dbReference type="Gene3D" id="2.40.170.20">
    <property type="entry name" value="TonB-dependent receptor, beta-barrel domain"/>
    <property type="match status" value="1"/>
</dbReference>
<keyword evidence="2 8" id="KW-0813">Transport</keyword>
<evidence type="ECO:0000259" key="11">
    <source>
        <dbReference type="Pfam" id="PF00593"/>
    </source>
</evidence>
<evidence type="ECO:0000256" key="4">
    <source>
        <dbReference type="ARBA" id="ARBA00022692"/>
    </source>
</evidence>
<dbReference type="PATRIC" id="fig|817.53.peg.1284"/>
<dbReference type="InterPro" id="IPR037066">
    <property type="entry name" value="Plug_dom_sf"/>
</dbReference>
<evidence type="ECO:0000256" key="10">
    <source>
        <dbReference type="SAM" id="SignalP"/>
    </source>
</evidence>
<dbReference type="Pfam" id="PF00593">
    <property type="entry name" value="TonB_dep_Rec_b-barrel"/>
    <property type="match status" value="1"/>
</dbReference>
<dbReference type="Pfam" id="PF13715">
    <property type="entry name" value="CarbopepD_reg_2"/>
    <property type="match status" value="1"/>
</dbReference>
<dbReference type="InterPro" id="IPR012910">
    <property type="entry name" value="Plug_dom"/>
</dbReference>
<evidence type="ECO:0000313" key="16">
    <source>
        <dbReference type="Proteomes" id="UP000028294"/>
    </source>
</evidence>
<evidence type="ECO:0000256" key="1">
    <source>
        <dbReference type="ARBA" id="ARBA00004571"/>
    </source>
</evidence>
<dbReference type="SUPFAM" id="SSF49464">
    <property type="entry name" value="Carboxypeptidase regulatory domain-like"/>
    <property type="match status" value="1"/>
</dbReference>
<dbReference type="EMBL" id="JAPTZU010000002">
    <property type="protein sequence ID" value="MCZ2686638.1"/>
    <property type="molecule type" value="Genomic_DNA"/>
</dbReference>
<keyword evidence="14" id="KW-0675">Receptor</keyword>
<reference evidence="13" key="1">
    <citation type="book" date="2014" name="THE 24TH EUROPEAN CONGRESS OF CLINICAL MICROBIOLOGY AND INFECTIOUS DISEASES" publisher="ECCMID 2014" city="Barcelona, Spain">
        <title>Identification of resistance genes in three multidrug-resistant Bacteroides fragilis isolates by whole genome sequencing.</title>
        <editorList>
            <person name="Unknown"/>
            <person name="A."/>
        </editorList>
        <authorList>
            <person name="Sydenham T.V."/>
            <person name="Hasman H."/>
            <person name="Wang M."/>
            <person name="Soki J."/>
            <person name="Nagy E."/>
            <person name="Justesen U.S."/>
        </authorList>
    </citation>
    <scope>NUCLEOTIDE SEQUENCE</scope>
    <source>
        <strain evidence="13">DCMOUH0018B</strain>
    </source>
</reference>
<name>A0A0I9UTF7_BACFG</name>
<evidence type="ECO:0000313" key="13">
    <source>
        <dbReference type="EMBL" id="KFX75564.1"/>
    </source>
</evidence>
<reference evidence="13" key="2">
    <citation type="submission" date="2014-07" db="EMBL/GenBank/DDBJ databases">
        <title>Genetics and epidemiology of antimicrobial resistance in B. fragilis group.</title>
        <authorList>
            <person name="Sydenham T.V."/>
            <person name="Hasman H."/>
            <person name="Kemp M."/>
            <person name="Justesen U.S."/>
        </authorList>
    </citation>
    <scope>NUCLEOTIDE SEQUENCE [LARGE SCALE GENOMIC DNA]</scope>
    <source>
        <strain evidence="13">DCMOUH0018B</strain>
    </source>
</reference>
<evidence type="ECO:0000259" key="12">
    <source>
        <dbReference type="Pfam" id="PF07715"/>
    </source>
</evidence>
<dbReference type="EMBL" id="CP036553">
    <property type="protein sequence ID" value="QCQ36039.1"/>
    <property type="molecule type" value="Genomic_DNA"/>
</dbReference>
<dbReference type="Proteomes" id="UP000028294">
    <property type="component" value="Chromosome"/>
</dbReference>
<dbReference type="GeneID" id="99670512"/>
<evidence type="ECO:0000256" key="6">
    <source>
        <dbReference type="ARBA" id="ARBA00023136"/>
    </source>
</evidence>
<evidence type="ECO:0000256" key="3">
    <source>
        <dbReference type="ARBA" id="ARBA00022452"/>
    </source>
</evidence>
<organism evidence="13">
    <name type="scientific">Bacteroides fragilis</name>
    <dbReference type="NCBI Taxonomy" id="817"/>
    <lineage>
        <taxon>Bacteria</taxon>
        <taxon>Pseudomonadati</taxon>
        <taxon>Bacteroidota</taxon>
        <taxon>Bacteroidia</taxon>
        <taxon>Bacteroidales</taxon>
        <taxon>Bacteroidaceae</taxon>
        <taxon>Bacteroides</taxon>
    </lineage>
</organism>
<dbReference type="Gene3D" id="2.60.40.1120">
    <property type="entry name" value="Carboxypeptidase-like, regulatory domain"/>
    <property type="match status" value="1"/>
</dbReference>
<keyword evidence="6 8" id="KW-0472">Membrane</keyword>
<reference evidence="14" key="4">
    <citation type="submission" date="2022-12" db="EMBL/GenBank/DDBJ databases">
        <title>Development of a Multilocus Sequence Typing Scheme for Bacteroides fragilis Based on Whole Genome Sequencing Data and Clinical Application.</title>
        <authorList>
            <person name="Nielsen F.D."/>
            <person name="Justesen U.S."/>
        </authorList>
    </citation>
    <scope>NUCLEOTIDE SEQUENCE</scope>
    <source>
        <strain evidence="14">BF_AM_ODE_DK_2015_4</strain>
    </source>
</reference>
<dbReference type="RefSeq" id="WP_032531786.1">
    <property type="nucleotide sequence ID" value="NZ_CP036542.1"/>
</dbReference>
<dbReference type="GO" id="GO:0009279">
    <property type="term" value="C:cell outer membrane"/>
    <property type="evidence" value="ECO:0007669"/>
    <property type="project" value="UniProtKB-SubCell"/>
</dbReference>
<keyword evidence="10" id="KW-0732">Signal</keyword>
<dbReference type="SUPFAM" id="SSF56935">
    <property type="entry name" value="Porins"/>
    <property type="match status" value="1"/>
</dbReference>
<evidence type="ECO:0000256" key="8">
    <source>
        <dbReference type="PROSITE-ProRule" id="PRU01360"/>
    </source>
</evidence>
<dbReference type="NCBIfam" id="TIGR04057">
    <property type="entry name" value="SusC_RagA_signa"/>
    <property type="match status" value="1"/>
</dbReference>
<evidence type="ECO:0000256" key="2">
    <source>
        <dbReference type="ARBA" id="ARBA00022448"/>
    </source>
</evidence>
<comment type="similarity">
    <text evidence="8 9">Belongs to the TonB-dependent receptor family.</text>
</comment>
<feature type="domain" description="TonB-dependent receptor-like beta-barrel" evidence="11">
    <location>
        <begin position="436"/>
        <end position="1048"/>
    </location>
</feature>
<dbReference type="EMBL" id="JMZZ02000098">
    <property type="protein sequence ID" value="KFX75564.1"/>
    <property type="molecule type" value="Genomic_DNA"/>
</dbReference>
<proteinExistence type="inferred from homology"/>
<dbReference type="InterPro" id="IPR000531">
    <property type="entry name" value="Beta-barrel_TonB"/>
</dbReference>
<dbReference type="NCBIfam" id="TIGR04056">
    <property type="entry name" value="OMP_RagA_SusC"/>
    <property type="match status" value="1"/>
</dbReference>
<keyword evidence="7 8" id="KW-0998">Cell outer membrane</keyword>
<dbReference type="Gene3D" id="2.170.130.10">
    <property type="entry name" value="TonB-dependent receptor, plug domain"/>
    <property type="match status" value="1"/>
</dbReference>
<evidence type="ECO:0000313" key="14">
    <source>
        <dbReference type="EMBL" id="MCZ2686638.1"/>
    </source>
</evidence>
<dbReference type="InterPro" id="IPR023996">
    <property type="entry name" value="TonB-dep_OMP_SusC/RagA"/>
</dbReference>
<feature type="chain" id="PRO_5044366898" evidence="10">
    <location>
        <begin position="39"/>
        <end position="1088"/>
    </location>
</feature>
<feature type="domain" description="TonB-dependent receptor plug" evidence="12">
    <location>
        <begin position="145"/>
        <end position="254"/>
    </location>
</feature>
<keyword evidence="4 8" id="KW-0812">Transmembrane</keyword>
<gene>
    <name evidence="13" type="ORF">EE52_0206205</name>
    <name evidence="15" type="ORF">IA74_007920</name>
    <name evidence="14" type="ORF">O1433_03890</name>
</gene>
<keyword evidence="3 8" id="KW-1134">Transmembrane beta strand</keyword>
<dbReference type="InterPro" id="IPR008969">
    <property type="entry name" value="CarboxyPept-like_regulatory"/>
</dbReference>
<reference evidence="15 16" key="3">
    <citation type="submission" date="2019-03" db="EMBL/GenBank/DDBJ databases">
        <title>Complete genome assembly of MDR B. fragilis.</title>
        <authorList>
            <person name="Sydenham T.V."/>
            <person name="Hasman H."/>
            <person name="Justesen U.S."/>
        </authorList>
    </citation>
    <scope>NUCLEOTIDE SEQUENCE [LARGE SCALE GENOMIC DNA]</scope>
    <source>
        <strain evidence="15 16">DCMOUH0067B</strain>
    </source>
</reference>
<dbReference type="Pfam" id="PF07715">
    <property type="entry name" value="Plug"/>
    <property type="match status" value="1"/>
</dbReference>
<dbReference type="PROSITE" id="PS52016">
    <property type="entry name" value="TONB_DEPENDENT_REC_3"/>
    <property type="match status" value="1"/>
</dbReference>
<dbReference type="Proteomes" id="UP001079672">
    <property type="component" value="Unassembled WGS sequence"/>
</dbReference>
<comment type="subcellular location">
    <subcellularLocation>
        <location evidence="1 8">Cell outer membrane</location>
        <topology evidence="1 8">Multi-pass membrane protein</topology>
    </subcellularLocation>
</comment>
<evidence type="ECO:0000313" key="15">
    <source>
        <dbReference type="EMBL" id="QCQ36039.1"/>
    </source>
</evidence>